<gene>
    <name evidence="2" type="ORF">EDD80_11751</name>
</gene>
<comment type="caution">
    <text evidence="2">The sequence shown here is derived from an EMBL/GenBank/DDBJ whole genome shotgun (WGS) entry which is preliminary data.</text>
</comment>
<dbReference type="GO" id="GO:0015221">
    <property type="term" value="F:lipopolysaccharide transmembrane transporter activity"/>
    <property type="evidence" value="ECO:0007669"/>
    <property type="project" value="InterPro"/>
</dbReference>
<dbReference type="OrthoDB" id="9812080at2"/>
<sequence length="221" mass="24144">MAGRLGYIGKMGVLGGALLGGLCFWGCENDLSKVNTISSKLFEVSVETSRGIQITYSDSTKVKAVMSSPLLMSYQTEEPYDLMPEGLHVEFYNDSLEVESTLTAKYGRRDLEKKTMEVRDSVVVVSADGRILETERLVWEEEGDRIYSDRFVKITAPNGDVNQGIGLETNSSFKPYKILEFTGPITIKASERDSLSRQDSLSRADSLPASGAPAAPGVPAE</sequence>
<evidence type="ECO:0000313" key="2">
    <source>
        <dbReference type="EMBL" id="TCS84873.1"/>
    </source>
</evidence>
<dbReference type="InterPro" id="IPR026265">
    <property type="entry name" value="LptC"/>
</dbReference>
<dbReference type="InterPro" id="IPR010664">
    <property type="entry name" value="LipoPS_assembly_LptC-rel"/>
</dbReference>
<protein>
    <submittedName>
        <fullName evidence="2">LPS export ABC transporter protein LptC</fullName>
    </submittedName>
</protein>
<organism evidence="2 3">
    <name type="scientific">Anseongella ginsenosidimutans</name>
    <dbReference type="NCBI Taxonomy" id="496056"/>
    <lineage>
        <taxon>Bacteria</taxon>
        <taxon>Pseudomonadati</taxon>
        <taxon>Bacteroidota</taxon>
        <taxon>Sphingobacteriia</taxon>
        <taxon>Sphingobacteriales</taxon>
        <taxon>Sphingobacteriaceae</taxon>
        <taxon>Anseongella</taxon>
    </lineage>
</organism>
<dbReference type="Proteomes" id="UP000295807">
    <property type="component" value="Unassembled WGS sequence"/>
</dbReference>
<dbReference type="EMBL" id="SMAD01000017">
    <property type="protein sequence ID" value="TCS84873.1"/>
    <property type="molecule type" value="Genomic_DNA"/>
</dbReference>
<dbReference type="GO" id="GO:0005886">
    <property type="term" value="C:plasma membrane"/>
    <property type="evidence" value="ECO:0007669"/>
    <property type="project" value="InterPro"/>
</dbReference>
<dbReference type="Pfam" id="PF06835">
    <property type="entry name" value="LptC"/>
    <property type="match status" value="1"/>
</dbReference>
<feature type="compositionally biased region" description="Low complexity" evidence="1">
    <location>
        <begin position="203"/>
        <end position="221"/>
    </location>
</feature>
<accession>A0A4R3KNY0</accession>
<feature type="compositionally biased region" description="Basic and acidic residues" evidence="1">
    <location>
        <begin position="190"/>
        <end position="202"/>
    </location>
</feature>
<dbReference type="NCBIfam" id="TIGR04409">
    <property type="entry name" value="LptC_YrbK"/>
    <property type="match status" value="1"/>
</dbReference>
<proteinExistence type="predicted"/>
<dbReference type="AlphaFoldDB" id="A0A4R3KNY0"/>
<evidence type="ECO:0000256" key="1">
    <source>
        <dbReference type="SAM" id="MobiDB-lite"/>
    </source>
</evidence>
<dbReference type="Gene3D" id="2.60.450.10">
    <property type="entry name" value="Lipopolysaccharide (LPS) transport protein A like domain"/>
    <property type="match status" value="1"/>
</dbReference>
<feature type="region of interest" description="Disordered" evidence="1">
    <location>
        <begin position="190"/>
        <end position="221"/>
    </location>
</feature>
<reference evidence="2 3" key="1">
    <citation type="submission" date="2019-03" db="EMBL/GenBank/DDBJ databases">
        <title>Genomic Encyclopedia of Type Strains, Phase IV (KMG-IV): sequencing the most valuable type-strain genomes for metagenomic binning, comparative biology and taxonomic classification.</title>
        <authorList>
            <person name="Goeker M."/>
        </authorList>
    </citation>
    <scope>NUCLEOTIDE SEQUENCE [LARGE SCALE GENOMIC DNA]</scope>
    <source>
        <strain evidence="2 3">DSM 21100</strain>
    </source>
</reference>
<evidence type="ECO:0000313" key="3">
    <source>
        <dbReference type="Proteomes" id="UP000295807"/>
    </source>
</evidence>
<name>A0A4R3KNY0_9SPHI</name>
<dbReference type="RefSeq" id="WP_132130630.1">
    <property type="nucleotide sequence ID" value="NZ_CP042432.1"/>
</dbReference>
<keyword evidence="3" id="KW-1185">Reference proteome</keyword>